<proteinExistence type="predicted"/>
<sequence length="341" mass="38841">MEFSGLIRDYQVNRLLTDEEKLHHLKQSQRLELEPRYQLSVVKLNSTYLESIDKWFGWKGLLTAVAIIVIAIFASGLFGMVYVTLTSPPSLRPASDGWLICTVVAVMILPVIAGAIWLLKKESFAYTHYPMRFDRKNRMVHVFRKNGTVLSVRWSDVFFTLGHMPQWNEWEVRGHVLASDKVTIRETFALSYVGSIDAAIAAPGSVRHSSDDFVRAHWEFIRRYMEDGPQDVVNQIQFCMPVDKRREAFRVGAERVFANFAGAPFVIYWAMFPLCLVVSMFRWLAMRTSKVPQWPSDVEAGCMVEPDDPYAIEGTLTGERTAVFPKAALDADVHFCAPLHG</sequence>
<protein>
    <recommendedName>
        <fullName evidence="2">DUF6708 domain-containing protein</fullName>
    </recommendedName>
</protein>
<feature type="domain" description="DUF6708" evidence="2">
    <location>
        <begin position="115"/>
        <end position="306"/>
    </location>
</feature>
<keyword evidence="1" id="KW-0812">Transmembrane</keyword>
<dbReference type="AlphaFoldDB" id="A0A7L9U4H2"/>
<evidence type="ECO:0000259" key="2">
    <source>
        <dbReference type="Pfam" id="PF20455"/>
    </source>
</evidence>
<feature type="transmembrane region" description="Helical" evidence="1">
    <location>
        <begin position="61"/>
        <end position="85"/>
    </location>
</feature>
<keyword evidence="1" id="KW-0472">Membrane</keyword>
<organism evidence="3 4">
    <name type="scientific">Massilia litorea</name>
    <dbReference type="NCBI Taxonomy" id="2769491"/>
    <lineage>
        <taxon>Bacteria</taxon>
        <taxon>Pseudomonadati</taxon>
        <taxon>Pseudomonadota</taxon>
        <taxon>Betaproteobacteria</taxon>
        <taxon>Burkholderiales</taxon>
        <taxon>Oxalobacteraceae</taxon>
        <taxon>Telluria group</taxon>
        <taxon>Massilia</taxon>
    </lineage>
</organism>
<reference evidence="3 4" key="1">
    <citation type="submission" date="2020-10" db="EMBL/GenBank/DDBJ databases">
        <title>Genome sequencing of Massilia sp. LPB0304.</title>
        <authorList>
            <person name="Kim J."/>
        </authorList>
    </citation>
    <scope>NUCLEOTIDE SEQUENCE [LARGE SCALE GENOMIC DNA]</scope>
    <source>
        <strain evidence="3 4">LPB0304</strain>
    </source>
</reference>
<dbReference type="Pfam" id="PF20455">
    <property type="entry name" value="DUF6708"/>
    <property type="match status" value="1"/>
</dbReference>
<name>A0A7L9U4H2_9BURK</name>
<keyword evidence="1" id="KW-1133">Transmembrane helix</keyword>
<keyword evidence="4" id="KW-1185">Reference proteome</keyword>
<accession>A0A7L9U4H2</accession>
<evidence type="ECO:0000313" key="4">
    <source>
        <dbReference type="Proteomes" id="UP000593875"/>
    </source>
</evidence>
<dbReference type="InterPro" id="IPR046554">
    <property type="entry name" value="DUF6708"/>
</dbReference>
<dbReference type="EMBL" id="CP062941">
    <property type="protein sequence ID" value="QOL49904.1"/>
    <property type="molecule type" value="Genomic_DNA"/>
</dbReference>
<dbReference type="Proteomes" id="UP000593875">
    <property type="component" value="Chromosome"/>
</dbReference>
<dbReference type="KEGG" id="mlir:LPB04_00785"/>
<feature type="transmembrane region" description="Helical" evidence="1">
    <location>
        <begin position="97"/>
        <end position="119"/>
    </location>
</feature>
<feature type="transmembrane region" description="Helical" evidence="1">
    <location>
        <begin position="265"/>
        <end position="285"/>
    </location>
</feature>
<evidence type="ECO:0000256" key="1">
    <source>
        <dbReference type="SAM" id="Phobius"/>
    </source>
</evidence>
<evidence type="ECO:0000313" key="3">
    <source>
        <dbReference type="EMBL" id="QOL49904.1"/>
    </source>
</evidence>
<dbReference type="RefSeq" id="WP_193686928.1">
    <property type="nucleotide sequence ID" value="NZ_CP062941.1"/>
</dbReference>
<gene>
    <name evidence="3" type="ORF">LPB04_00785</name>
</gene>